<evidence type="ECO:0000313" key="14">
    <source>
        <dbReference type="EMBL" id="PNU01590.1"/>
    </source>
</evidence>
<keyword evidence="15" id="KW-1185">Reference proteome</keyword>
<evidence type="ECO:0000256" key="2">
    <source>
        <dbReference type="ARBA" id="ARBA00004651"/>
    </source>
</evidence>
<dbReference type="InterPro" id="IPR048279">
    <property type="entry name" value="MdtK-like"/>
</dbReference>
<dbReference type="GO" id="GO:0015297">
    <property type="term" value="F:antiporter activity"/>
    <property type="evidence" value="ECO:0007669"/>
    <property type="project" value="UniProtKB-KW"/>
</dbReference>
<dbReference type="CDD" id="cd13138">
    <property type="entry name" value="MATE_yoeA_like"/>
    <property type="match status" value="1"/>
</dbReference>
<gene>
    <name evidence="14" type="ORF">CDQ84_00865</name>
</gene>
<keyword evidence="11 13" id="KW-0472">Membrane</keyword>
<dbReference type="EMBL" id="NIOJ01000001">
    <property type="protein sequence ID" value="PNU01590.1"/>
    <property type="molecule type" value="Genomic_DNA"/>
</dbReference>
<evidence type="ECO:0000256" key="10">
    <source>
        <dbReference type="ARBA" id="ARBA00023065"/>
    </source>
</evidence>
<evidence type="ECO:0000256" key="11">
    <source>
        <dbReference type="ARBA" id="ARBA00023136"/>
    </source>
</evidence>
<dbReference type="InterPro" id="IPR050222">
    <property type="entry name" value="MATE_MdtK"/>
</dbReference>
<dbReference type="PANTHER" id="PTHR43298:SF2">
    <property type="entry name" value="FMN_FAD EXPORTER YEEO-RELATED"/>
    <property type="match status" value="1"/>
</dbReference>
<dbReference type="OrthoDB" id="9776324at2"/>
<dbReference type="PANTHER" id="PTHR43298">
    <property type="entry name" value="MULTIDRUG RESISTANCE PROTEIN NORM-RELATED"/>
    <property type="match status" value="1"/>
</dbReference>
<keyword evidence="10" id="KW-0406">Ion transport</keyword>
<feature type="transmembrane region" description="Helical" evidence="13">
    <location>
        <begin position="170"/>
        <end position="192"/>
    </location>
</feature>
<dbReference type="InterPro" id="IPR002528">
    <property type="entry name" value="MATE_fam"/>
</dbReference>
<dbReference type="AlphaFoldDB" id="A0A2K2FS52"/>
<dbReference type="GO" id="GO:0005886">
    <property type="term" value="C:plasma membrane"/>
    <property type="evidence" value="ECO:0007669"/>
    <property type="project" value="UniProtKB-SubCell"/>
</dbReference>
<protein>
    <recommendedName>
        <fullName evidence="4">Probable multidrug resistance protein NorM</fullName>
    </recommendedName>
    <alternativeName>
        <fullName evidence="12">Multidrug-efflux transporter</fullName>
    </alternativeName>
</protein>
<feature type="transmembrane region" description="Helical" evidence="13">
    <location>
        <begin position="65"/>
        <end position="88"/>
    </location>
</feature>
<feature type="transmembrane region" description="Helical" evidence="13">
    <location>
        <begin position="428"/>
        <end position="448"/>
    </location>
</feature>
<accession>A0A2K2FS52</accession>
<dbReference type="KEGG" id="cthd:CDO33_16855"/>
<name>A0A2K2FS52_9CLOT</name>
<keyword evidence="6" id="KW-0050">Antiport</keyword>
<comment type="subcellular location">
    <subcellularLocation>
        <location evidence="2">Cell membrane</location>
        <topology evidence="2">Multi-pass membrane protein</topology>
    </subcellularLocation>
</comment>
<feature type="transmembrane region" description="Helical" evidence="13">
    <location>
        <begin position="366"/>
        <end position="383"/>
    </location>
</feature>
<dbReference type="Pfam" id="PF01554">
    <property type="entry name" value="MatE"/>
    <property type="match status" value="2"/>
</dbReference>
<evidence type="ECO:0000256" key="13">
    <source>
        <dbReference type="SAM" id="Phobius"/>
    </source>
</evidence>
<dbReference type="GO" id="GO:0006811">
    <property type="term" value="P:monoatomic ion transport"/>
    <property type="evidence" value="ECO:0007669"/>
    <property type="project" value="UniProtKB-KW"/>
</dbReference>
<evidence type="ECO:0000256" key="9">
    <source>
        <dbReference type="ARBA" id="ARBA00022989"/>
    </source>
</evidence>
<feature type="transmembrane region" description="Helical" evidence="13">
    <location>
        <begin position="198"/>
        <end position="221"/>
    </location>
</feature>
<dbReference type="GO" id="GO:0042910">
    <property type="term" value="F:xenobiotic transmembrane transporter activity"/>
    <property type="evidence" value="ECO:0007669"/>
    <property type="project" value="InterPro"/>
</dbReference>
<dbReference type="Proteomes" id="UP000236151">
    <property type="component" value="Unassembled WGS sequence"/>
</dbReference>
<dbReference type="NCBIfam" id="TIGR00797">
    <property type="entry name" value="matE"/>
    <property type="match status" value="1"/>
</dbReference>
<keyword evidence="7" id="KW-1003">Cell membrane</keyword>
<keyword evidence="9 13" id="KW-1133">Transmembrane helix</keyword>
<reference evidence="15" key="1">
    <citation type="submission" date="2017-06" db="EMBL/GenBank/DDBJ databases">
        <title>Investigating the central metabolism of Clostridium thermosuccinogenes.</title>
        <authorList>
            <person name="Koendjbiharie J.G."/>
            <person name="Van Kranenburg R."/>
            <person name="Vriesendorp B."/>
        </authorList>
    </citation>
    <scope>NUCLEOTIDE SEQUENCE [LARGE SCALE GENOMIC DNA]</scope>
    <source>
        <strain evidence="15">DSM 5806</strain>
    </source>
</reference>
<comment type="function">
    <text evidence="1">Multidrug efflux pump.</text>
</comment>
<evidence type="ECO:0000256" key="4">
    <source>
        <dbReference type="ARBA" id="ARBA00020268"/>
    </source>
</evidence>
<comment type="similarity">
    <text evidence="3">Belongs to the multi antimicrobial extrusion (MATE) (TC 2.A.66.1) family.</text>
</comment>
<keyword evidence="5" id="KW-0813">Transport</keyword>
<evidence type="ECO:0000256" key="1">
    <source>
        <dbReference type="ARBA" id="ARBA00003408"/>
    </source>
</evidence>
<proteinExistence type="inferred from homology"/>
<feature type="transmembrane region" description="Helical" evidence="13">
    <location>
        <begin position="395"/>
        <end position="416"/>
    </location>
</feature>
<evidence type="ECO:0000256" key="5">
    <source>
        <dbReference type="ARBA" id="ARBA00022448"/>
    </source>
</evidence>
<sequence length="453" mass="48968">MTKLMKLFAPRDMTEGAPWKRIVEFAVPMLIGNVAQQLYNTADSIVVGKYVGDNALAAVGSAFPILNLLLVLFVGIATGAGIMVSQYFGAKDREKLSRTIGVSITLTAVASIIIMIIGPLATRPMLELLNTPESIIGWCEEYLIIFFVGVAGFFYYNILSGVLRGLGDSLSALVFLLISTALNVGLDIWFVAGFNMGVAGVALATVLAQGISSVLCAIKLMRMKDIFDFNLKMMKPEKEYSVKLLKLGMPSGLTQAIFSLAMVAVQSLTNSFGEMVIACNVIVMRVDGFAMMPNFTFGSAMTTYAGQNIGAGLMDRVKKGTRDGVKIAVGVSAAITVIILLFGRYLMSIFTDTAELVDLSMHMMRILAVGYIAMAVTQSLAGVMRGLGDTMTPMWISLITTIVLRVPVAYGIAYFTRSEAYPTGRPESTFISLLVAWTFGAIITAIFFKKKYK</sequence>
<dbReference type="RefSeq" id="WP_103079819.1">
    <property type="nucleotide sequence ID" value="NZ_CP021850.1"/>
</dbReference>
<evidence type="ECO:0000256" key="8">
    <source>
        <dbReference type="ARBA" id="ARBA00022692"/>
    </source>
</evidence>
<feature type="transmembrane region" description="Helical" evidence="13">
    <location>
        <begin position="327"/>
        <end position="346"/>
    </location>
</feature>
<comment type="caution">
    <text evidence="14">The sequence shown here is derived from an EMBL/GenBank/DDBJ whole genome shotgun (WGS) entry which is preliminary data.</text>
</comment>
<feature type="transmembrane region" description="Helical" evidence="13">
    <location>
        <begin position="100"/>
        <end position="122"/>
    </location>
</feature>
<dbReference type="PIRSF" id="PIRSF006603">
    <property type="entry name" value="DinF"/>
    <property type="match status" value="1"/>
</dbReference>
<evidence type="ECO:0000313" key="15">
    <source>
        <dbReference type="Proteomes" id="UP000236151"/>
    </source>
</evidence>
<organism evidence="14 15">
    <name type="scientific">Clostridium thermosuccinogenes</name>
    <dbReference type="NCBI Taxonomy" id="84032"/>
    <lineage>
        <taxon>Bacteria</taxon>
        <taxon>Bacillati</taxon>
        <taxon>Bacillota</taxon>
        <taxon>Clostridia</taxon>
        <taxon>Eubacteriales</taxon>
        <taxon>Clostridiaceae</taxon>
        <taxon>Clostridium</taxon>
    </lineage>
</organism>
<evidence type="ECO:0000256" key="3">
    <source>
        <dbReference type="ARBA" id="ARBA00010199"/>
    </source>
</evidence>
<evidence type="ECO:0000256" key="12">
    <source>
        <dbReference type="ARBA" id="ARBA00031636"/>
    </source>
</evidence>
<evidence type="ECO:0000256" key="7">
    <source>
        <dbReference type="ARBA" id="ARBA00022475"/>
    </source>
</evidence>
<keyword evidence="8 13" id="KW-0812">Transmembrane</keyword>
<evidence type="ECO:0000256" key="6">
    <source>
        <dbReference type="ARBA" id="ARBA00022449"/>
    </source>
</evidence>
<feature type="transmembrane region" description="Helical" evidence="13">
    <location>
        <begin position="142"/>
        <end position="163"/>
    </location>
</feature>